<dbReference type="Pfam" id="PF05901">
    <property type="entry name" value="Excalibur"/>
    <property type="match status" value="1"/>
</dbReference>
<evidence type="ECO:0000256" key="1">
    <source>
        <dbReference type="SAM" id="MobiDB-lite"/>
    </source>
</evidence>
<feature type="region of interest" description="Disordered" evidence="1">
    <location>
        <begin position="18"/>
        <end position="45"/>
    </location>
</feature>
<dbReference type="SMART" id="SM00894">
    <property type="entry name" value="Excalibur"/>
    <property type="match status" value="1"/>
</dbReference>
<dbReference type="Pfam" id="PF07510">
    <property type="entry name" value="GmrSD_C"/>
    <property type="match status" value="1"/>
</dbReference>
<dbReference type="EMBL" id="JBHUFB010000020">
    <property type="protein sequence ID" value="MFD1814741.1"/>
    <property type="molecule type" value="Genomic_DNA"/>
</dbReference>
<proteinExistence type="predicted"/>
<dbReference type="Proteomes" id="UP001597286">
    <property type="component" value="Unassembled WGS sequence"/>
</dbReference>
<keyword evidence="4" id="KW-1185">Reference proteome</keyword>
<protein>
    <submittedName>
        <fullName evidence="3">DUF1524 domain-containing protein</fullName>
    </submittedName>
</protein>
<gene>
    <name evidence="3" type="ORF">ACFSJG_21195</name>
</gene>
<evidence type="ECO:0000259" key="2">
    <source>
        <dbReference type="SMART" id="SM00894"/>
    </source>
</evidence>
<evidence type="ECO:0000313" key="4">
    <source>
        <dbReference type="Proteomes" id="UP001597286"/>
    </source>
</evidence>
<dbReference type="PANTHER" id="PTHR24094:SF15">
    <property type="entry name" value="AMP-DEPENDENT SYNTHETASE_LIGASE DOMAIN-CONTAINING PROTEIN-RELATED"/>
    <property type="match status" value="1"/>
</dbReference>
<comment type="caution">
    <text evidence="3">The sequence shown here is derived from an EMBL/GenBank/DDBJ whole genome shotgun (WGS) entry which is preliminary data.</text>
</comment>
<dbReference type="RefSeq" id="WP_378487233.1">
    <property type="nucleotide sequence ID" value="NZ_JBHUFB010000020.1"/>
</dbReference>
<organism evidence="3 4">
    <name type="scientific">Rhodococcus gannanensis</name>
    <dbReference type="NCBI Taxonomy" id="1960308"/>
    <lineage>
        <taxon>Bacteria</taxon>
        <taxon>Bacillati</taxon>
        <taxon>Actinomycetota</taxon>
        <taxon>Actinomycetes</taxon>
        <taxon>Mycobacteriales</taxon>
        <taxon>Nocardiaceae</taxon>
        <taxon>Rhodococcus</taxon>
    </lineage>
</organism>
<dbReference type="InterPro" id="IPR008613">
    <property type="entry name" value="Excalibur_Ca-bd_domain"/>
</dbReference>
<accession>A0ABW4P9Q2</accession>
<name>A0ABW4P9Q2_9NOCA</name>
<dbReference type="InterPro" id="IPR011089">
    <property type="entry name" value="GmrSD_C"/>
</dbReference>
<dbReference type="PANTHER" id="PTHR24094">
    <property type="entry name" value="SECRETED PROTEIN"/>
    <property type="match status" value="1"/>
</dbReference>
<reference evidence="4" key="1">
    <citation type="journal article" date="2019" name="Int. J. Syst. Evol. Microbiol.">
        <title>The Global Catalogue of Microorganisms (GCM) 10K type strain sequencing project: providing services to taxonomists for standard genome sequencing and annotation.</title>
        <authorList>
            <consortium name="The Broad Institute Genomics Platform"/>
            <consortium name="The Broad Institute Genome Sequencing Center for Infectious Disease"/>
            <person name="Wu L."/>
            <person name="Ma J."/>
        </authorList>
    </citation>
    <scope>NUCLEOTIDE SEQUENCE [LARGE SCALE GENOMIC DNA]</scope>
    <source>
        <strain evidence="4">DT72</strain>
    </source>
</reference>
<sequence length="323" mass="33519">MAALTPAVVWSSGCAADPSTPVVPSYSSSSDTAPGGTTDTAAAPGSVENADAAGALAILATLPVKGRAPRTGYERARFGEAWTDDVTVEGGHNGCDTRNDILRRDLTAVVTKDGTRGCKVLSGTHFDEYTGETASFTSGQDTSPLVQIDHVVALSNAWQTGAQQLDESTRTALANDPLNLQAVAGAVNQEKGDGDAATWLPPRKAYRCTYIQRQVEVKARYSLWVTDAERDAMTRILGDCDAAQSGGDATTGGEQSRAVPVPTHTPTDTTVPRDEGETAELGAVHFANCAAARAAGAAPLYAGRPGYRAEMDGDGDGVACESR</sequence>
<evidence type="ECO:0000313" key="3">
    <source>
        <dbReference type="EMBL" id="MFD1814741.1"/>
    </source>
</evidence>
<feature type="region of interest" description="Disordered" evidence="1">
    <location>
        <begin position="244"/>
        <end position="273"/>
    </location>
</feature>
<feature type="domain" description="Excalibur calcium-binding" evidence="2">
    <location>
        <begin position="285"/>
        <end position="321"/>
    </location>
</feature>
<feature type="compositionally biased region" description="Low complexity" evidence="1">
    <location>
        <begin position="259"/>
        <end position="270"/>
    </location>
</feature>